<sequence>MKIAIHALAASFLASAACAGGYVAPTVPEEVPAAAPGTDWTGIYAGLQYGQGEFTASRGRASADLGDIDALGLHLGYLHDMGAFVLGAELDYNDVDLQDGTAGSSDMWRLRGRLGYDMGRFQPYLTLGVARLSDSGESETGVTYGFGGDYLVTDRVSLGLEYSRSAFKDVVDTGIDLDADLLQIRASFRF</sequence>
<dbReference type="PROSITE" id="PS51257">
    <property type="entry name" value="PROKAR_LIPOPROTEIN"/>
    <property type="match status" value="1"/>
</dbReference>
<dbReference type="InterPro" id="IPR011250">
    <property type="entry name" value="OMP/PagP_B-barrel"/>
</dbReference>
<dbReference type="Pfam" id="PF13505">
    <property type="entry name" value="OMP_b-brl"/>
    <property type="match status" value="1"/>
</dbReference>
<dbReference type="EMBL" id="QZEW01000018">
    <property type="protein sequence ID" value="RJL19202.1"/>
    <property type="molecule type" value="Genomic_DNA"/>
</dbReference>
<keyword evidence="5" id="KW-1185">Reference proteome</keyword>
<evidence type="ECO:0000259" key="3">
    <source>
        <dbReference type="Pfam" id="PF13505"/>
    </source>
</evidence>
<dbReference type="OrthoDB" id="268975at2"/>
<comment type="caution">
    <text evidence="4">The sequence shown here is derived from an EMBL/GenBank/DDBJ whole genome shotgun (WGS) entry which is preliminary data.</text>
</comment>
<protein>
    <submittedName>
        <fullName evidence="4">Porin family protein</fullName>
    </submittedName>
</protein>
<dbReference type="Proteomes" id="UP000283587">
    <property type="component" value="Unassembled WGS sequence"/>
</dbReference>
<keyword evidence="1 2" id="KW-0732">Signal</keyword>
<accession>A0A419A9Z7</accession>
<feature type="chain" id="PRO_5018969411" evidence="2">
    <location>
        <begin position="20"/>
        <end position="190"/>
    </location>
</feature>
<reference evidence="5" key="1">
    <citation type="submission" date="2018-09" db="EMBL/GenBank/DDBJ databases">
        <title>Paracoccus onubensis nov. sp. a moderate halophilic bacterium isolated from Gruta de las Maravillas (Aracena, Spain).</title>
        <authorList>
            <person name="Jurado V."/>
            <person name="Gutierrez-Patricio S."/>
            <person name="Gonzalez-Pimentel J.L."/>
            <person name="Miller A.Z."/>
            <person name="Laiz L."/>
            <person name="Saiz-Jimenez C."/>
        </authorList>
    </citation>
    <scope>NUCLEOTIDE SEQUENCE [LARGE SCALE GENOMIC DNA]</scope>
    <source>
        <strain evidence="5">DSM 26381</strain>
    </source>
</reference>
<feature type="signal peptide" evidence="2">
    <location>
        <begin position="1"/>
        <end position="19"/>
    </location>
</feature>
<feature type="domain" description="Outer membrane protein beta-barrel" evidence="3">
    <location>
        <begin position="32"/>
        <end position="190"/>
    </location>
</feature>
<dbReference type="AlphaFoldDB" id="A0A419A9Z7"/>
<name>A0A419A9Z7_9RHOB</name>
<dbReference type="RefSeq" id="WP_119897186.1">
    <property type="nucleotide sequence ID" value="NZ_QNRC01000004.1"/>
</dbReference>
<gene>
    <name evidence="4" type="ORF">D3P05_05505</name>
</gene>
<evidence type="ECO:0000256" key="1">
    <source>
        <dbReference type="ARBA" id="ARBA00022729"/>
    </source>
</evidence>
<evidence type="ECO:0000313" key="5">
    <source>
        <dbReference type="Proteomes" id="UP000283587"/>
    </source>
</evidence>
<proteinExistence type="predicted"/>
<dbReference type="InterPro" id="IPR027385">
    <property type="entry name" value="Beta-barrel_OMP"/>
</dbReference>
<dbReference type="Gene3D" id="2.40.160.20">
    <property type="match status" value="1"/>
</dbReference>
<evidence type="ECO:0000256" key="2">
    <source>
        <dbReference type="SAM" id="SignalP"/>
    </source>
</evidence>
<evidence type="ECO:0000313" key="4">
    <source>
        <dbReference type="EMBL" id="RJL19202.1"/>
    </source>
</evidence>
<organism evidence="4 5">
    <name type="scientific">Paracoccus siganidrum</name>
    <dbReference type="NCBI Taxonomy" id="1276757"/>
    <lineage>
        <taxon>Bacteria</taxon>
        <taxon>Pseudomonadati</taxon>
        <taxon>Pseudomonadota</taxon>
        <taxon>Alphaproteobacteria</taxon>
        <taxon>Rhodobacterales</taxon>
        <taxon>Paracoccaceae</taxon>
        <taxon>Paracoccus</taxon>
    </lineage>
</organism>
<dbReference type="SUPFAM" id="SSF56925">
    <property type="entry name" value="OMPA-like"/>
    <property type="match status" value="1"/>
</dbReference>